<name>A0ACD1AGJ2_9FIRM</name>
<evidence type="ECO:0000313" key="2">
    <source>
        <dbReference type="Proteomes" id="UP000594014"/>
    </source>
</evidence>
<gene>
    <name evidence="1" type="primary">hisZ</name>
    <name evidence="1" type="ORF">FRZ06_19270</name>
</gene>
<protein>
    <submittedName>
        <fullName evidence="1">ATP phosphoribosyltransferase regulatory subunit</fullName>
    </submittedName>
</protein>
<keyword evidence="1" id="KW-0328">Glycosyltransferase</keyword>
<accession>A0ACD1AGJ2</accession>
<sequence length="549" mass="61179">MKKYDRITPEGTRDLLFRECEAQRKITETLRSTFEGKGYHEVITPGIEFYDVFSSNSRYFPQDSIYKLIDHKGRLLAMRPDSTIPIARMTATKLKGHALPIRLFYGQRVYRQQPELRGRSSEIMQMGIELVGLSSYESDIEILTTGMEALSSCCVDDYRIELGHIGIYKLLMENLKATPEQKETIHSLIVSKNYAGLSDILEDFPENRTGELLKELPKLFGGKEALEKARGLFDGYDGELLDMLSYLERIFQGLMERNLDKVMIDFGLVHQADYYSSLIFKGYISSVGEPVLSGGRYDELFKDFGESLPATGFGINVDQLASGLLKEGNTSERSDGAPQSENIRIALTKGRLENSIVGMFEEIGYDCTNLKEKGRKLLLSIPDKNMDVVLAKAADVITYVEHGVCDVGVVGKDTIVESGGTFYEVLDLGFGKCKFALAVPKGSDFYSGYSTKRIATKYPKVASSYFESKGMDVEVIKIEGSVELAPLLSLADGIVDIVETGTTLKENGLEVIEEIRNVSARLIVNIASMKLKKTEIEALISDIQEKIRG</sequence>
<proteinExistence type="predicted"/>
<evidence type="ECO:0000313" key="1">
    <source>
        <dbReference type="EMBL" id="QOX65341.1"/>
    </source>
</evidence>
<reference evidence="1" key="1">
    <citation type="submission" date="2019-08" db="EMBL/GenBank/DDBJ databases">
        <title>Genome sequence of Clostridiales bacterium MT110.</title>
        <authorList>
            <person name="Cao J."/>
        </authorList>
    </citation>
    <scope>NUCLEOTIDE SEQUENCE</scope>
    <source>
        <strain evidence="1">MT110</strain>
    </source>
</reference>
<keyword evidence="2" id="KW-1185">Reference proteome</keyword>
<dbReference type="EMBL" id="CP042469">
    <property type="protein sequence ID" value="QOX65341.1"/>
    <property type="molecule type" value="Genomic_DNA"/>
</dbReference>
<organism evidence="1 2">
    <name type="scientific">Anoxybacterium hadale</name>
    <dbReference type="NCBI Taxonomy" id="3408580"/>
    <lineage>
        <taxon>Bacteria</taxon>
        <taxon>Bacillati</taxon>
        <taxon>Bacillota</taxon>
        <taxon>Clostridia</taxon>
        <taxon>Peptostreptococcales</taxon>
        <taxon>Anaerovoracaceae</taxon>
        <taxon>Anoxybacterium</taxon>
    </lineage>
</organism>
<keyword evidence="1" id="KW-0808">Transferase</keyword>
<dbReference type="Proteomes" id="UP000594014">
    <property type="component" value="Chromosome"/>
</dbReference>